<gene>
    <name evidence="3" type="ORF">ACFQS1_38905</name>
</gene>
<reference evidence="4" key="1">
    <citation type="journal article" date="2019" name="Int. J. Syst. Evol. Microbiol.">
        <title>The Global Catalogue of Microorganisms (GCM) 10K type strain sequencing project: providing services to taxonomists for standard genome sequencing and annotation.</title>
        <authorList>
            <consortium name="The Broad Institute Genomics Platform"/>
            <consortium name="The Broad Institute Genome Sequencing Center for Infectious Disease"/>
            <person name="Wu L."/>
            <person name="Ma J."/>
        </authorList>
    </citation>
    <scope>NUCLEOTIDE SEQUENCE [LARGE SCALE GENOMIC DNA]</scope>
    <source>
        <strain evidence="4">XZYJT-10</strain>
    </source>
</reference>
<dbReference type="Proteomes" id="UP001596548">
    <property type="component" value="Unassembled WGS sequence"/>
</dbReference>
<feature type="domain" description="UspA" evidence="2">
    <location>
        <begin position="5"/>
        <end position="143"/>
    </location>
</feature>
<keyword evidence="4" id="KW-1185">Reference proteome</keyword>
<organism evidence="3 4">
    <name type="scientific">Paractinoplanes rhizophilus</name>
    <dbReference type="NCBI Taxonomy" id="1416877"/>
    <lineage>
        <taxon>Bacteria</taxon>
        <taxon>Bacillati</taxon>
        <taxon>Actinomycetota</taxon>
        <taxon>Actinomycetes</taxon>
        <taxon>Micromonosporales</taxon>
        <taxon>Micromonosporaceae</taxon>
        <taxon>Paractinoplanes</taxon>
    </lineage>
</organism>
<accession>A0ABW2I500</accession>
<dbReference type="SUPFAM" id="SSF52402">
    <property type="entry name" value="Adenine nucleotide alpha hydrolases-like"/>
    <property type="match status" value="2"/>
</dbReference>
<dbReference type="EMBL" id="JBHTBJ010000068">
    <property type="protein sequence ID" value="MFC7279964.1"/>
    <property type="molecule type" value="Genomic_DNA"/>
</dbReference>
<name>A0ABW2I500_9ACTN</name>
<evidence type="ECO:0000313" key="4">
    <source>
        <dbReference type="Proteomes" id="UP001596548"/>
    </source>
</evidence>
<evidence type="ECO:0000259" key="2">
    <source>
        <dbReference type="Pfam" id="PF00582"/>
    </source>
</evidence>
<dbReference type="InterPro" id="IPR006016">
    <property type="entry name" value="UspA"/>
</dbReference>
<sequence>MAAGKIIVGFDNSADAKAAARWALDTAELTGAAVEFFYAYQWPDWLPATATIGAPAVQPDGEIDRAVHGMLNEVRASARETHPSVPTDASIVNASAALTLIGRSAEASLIVLGSRGHSGVVGLLGSVSVAVSENATCPVVVVRGVPGPGGPILVGVDDSAPAQAALRFAAEQARLRKVALRVIRAWLPGNGIGDPTPAASLMVTADEQHAFDTLIGSVRADHPEVEITGETVVEHPAAALVRASADAGLLVVGTRGRSPVRGMLLGSVSQHVLRHSAASIAVVHGT</sequence>
<comment type="similarity">
    <text evidence="1">Belongs to the universal stress protein A family.</text>
</comment>
<dbReference type="PRINTS" id="PR01438">
    <property type="entry name" value="UNVRSLSTRESS"/>
</dbReference>
<dbReference type="Pfam" id="PF00582">
    <property type="entry name" value="Usp"/>
    <property type="match status" value="2"/>
</dbReference>
<dbReference type="PANTHER" id="PTHR46268">
    <property type="entry name" value="STRESS RESPONSE PROTEIN NHAX"/>
    <property type="match status" value="1"/>
</dbReference>
<comment type="caution">
    <text evidence="3">The sequence shown here is derived from an EMBL/GenBank/DDBJ whole genome shotgun (WGS) entry which is preliminary data.</text>
</comment>
<dbReference type="Gene3D" id="3.40.50.620">
    <property type="entry name" value="HUPs"/>
    <property type="match status" value="2"/>
</dbReference>
<feature type="domain" description="UspA" evidence="2">
    <location>
        <begin position="151"/>
        <end position="284"/>
    </location>
</feature>
<evidence type="ECO:0000256" key="1">
    <source>
        <dbReference type="ARBA" id="ARBA00008791"/>
    </source>
</evidence>
<proteinExistence type="inferred from homology"/>
<dbReference type="InterPro" id="IPR006015">
    <property type="entry name" value="Universal_stress_UspA"/>
</dbReference>
<dbReference type="InterPro" id="IPR014729">
    <property type="entry name" value="Rossmann-like_a/b/a_fold"/>
</dbReference>
<dbReference type="RefSeq" id="WP_378977793.1">
    <property type="nucleotide sequence ID" value="NZ_JBHTBJ010000068.1"/>
</dbReference>
<dbReference type="PANTHER" id="PTHR46268:SF6">
    <property type="entry name" value="UNIVERSAL STRESS PROTEIN UP12"/>
    <property type="match status" value="1"/>
</dbReference>
<evidence type="ECO:0000313" key="3">
    <source>
        <dbReference type="EMBL" id="MFC7279964.1"/>
    </source>
</evidence>
<protein>
    <submittedName>
        <fullName evidence="3">Universal stress protein</fullName>
    </submittedName>
</protein>